<comment type="caution">
    <text evidence="2">The sequence shown here is derived from an EMBL/GenBank/DDBJ whole genome shotgun (WGS) entry which is preliminary data.</text>
</comment>
<dbReference type="AlphaFoldDB" id="A0AAV7RHD1"/>
<feature type="compositionally biased region" description="Basic and acidic residues" evidence="1">
    <location>
        <begin position="56"/>
        <end position="72"/>
    </location>
</feature>
<name>A0AAV7RHD1_PLEWA</name>
<evidence type="ECO:0000313" key="3">
    <source>
        <dbReference type="Proteomes" id="UP001066276"/>
    </source>
</evidence>
<dbReference type="EMBL" id="JANPWB010000009">
    <property type="protein sequence ID" value="KAJ1151831.1"/>
    <property type="molecule type" value="Genomic_DNA"/>
</dbReference>
<feature type="region of interest" description="Disordered" evidence="1">
    <location>
        <begin position="1"/>
        <end position="93"/>
    </location>
</feature>
<sequence length="93" mass="10381">MTPDFRVPGNLKSEDGRERMSEEPDAADQDTEETTETESGGREETEKRPGTTGVARDAEHTEDQERSEDMLRSRHVPGRAWLNKDGGKAHTPS</sequence>
<gene>
    <name evidence="2" type="ORF">NDU88_004610</name>
</gene>
<feature type="compositionally biased region" description="Acidic residues" evidence="1">
    <location>
        <begin position="23"/>
        <end position="36"/>
    </location>
</feature>
<keyword evidence="3" id="KW-1185">Reference proteome</keyword>
<proteinExistence type="predicted"/>
<feature type="compositionally biased region" description="Basic and acidic residues" evidence="1">
    <location>
        <begin position="12"/>
        <end position="22"/>
    </location>
</feature>
<evidence type="ECO:0000313" key="2">
    <source>
        <dbReference type="EMBL" id="KAJ1151831.1"/>
    </source>
</evidence>
<evidence type="ECO:0000256" key="1">
    <source>
        <dbReference type="SAM" id="MobiDB-lite"/>
    </source>
</evidence>
<reference evidence="2" key="1">
    <citation type="journal article" date="2022" name="bioRxiv">
        <title>Sequencing and chromosome-scale assembly of the giantPleurodeles waltlgenome.</title>
        <authorList>
            <person name="Brown T."/>
            <person name="Elewa A."/>
            <person name="Iarovenko S."/>
            <person name="Subramanian E."/>
            <person name="Araus A.J."/>
            <person name="Petzold A."/>
            <person name="Susuki M."/>
            <person name="Suzuki K.-i.T."/>
            <person name="Hayashi T."/>
            <person name="Toyoda A."/>
            <person name="Oliveira C."/>
            <person name="Osipova E."/>
            <person name="Leigh N.D."/>
            <person name="Simon A."/>
            <person name="Yun M.H."/>
        </authorList>
    </citation>
    <scope>NUCLEOTIDE SEQUENCE</scope>
    <source>
        <strain evidence="2">20211129_DDA</strain>
        <tissue evidence="2">Liver</tissue>
    </source>
</reference>
<dbReference type="Proteomes" id="UP001066276">
    <property type="component" value="Chromosome 5"/>
</dbReference>
<feature type="compositionally biased region" description="Basic and acidic residues" evidence="1">
    <location>
        <begin position="39"/>
        <end position="49"/>
    </location>
</feature>
<organism evidence="2 3">
    <name type="scientific">Pleurodeles waltl</name>
    <name type="common">Iberian ribbed newt</name>
    <dbReference type="NCBI Taxonomy" id="8319"/>
    <lineage>
        <taxon>Eukaryota</taxon>
        <taxon>Metazoa</taxon>
        <taxon>Chordata</taxon>
        <taxon>Craniata</taxon>
        <taxon>Vertebrata</taxon>
        <taxon>Euteleostomi</taxon>
        <taxon>Amphibia</taxon>
        <taxon>Batrachia</taxon>
        <taxon>Caudata</taxon>
        <taxon>Salamandroidea</taxon>
        <taxon>Salamandridae</taxon>
        <taxon>Pleurodelinae</taxon>
        <taxon>Pleurodeles</taxon>
    </lineage>
</organism>
<accession>A0AAV7RHD1</accession>
<protein>
    <submittedName>
        <fullName evidence="2">Uncharacterized protein</fullName>
    </submittedName>
</protein>